<evidence type="ECO:0000313" key="1">
    <source>
        <dbReference type="EMBL" id="MFC4311089.1"/>
    </source>
</evidence>
<comment type="caution">
    <text evidence="1">The sequence shown here is derived from an EMBL/GenBank/DDBJ whole genome shotgun (WGS) entry which is preliminary data.</text>
</comment>
<keyword evidence="2" id="KW-1185">Reference proteome</keyword>
<dbReference type="RefSeq" id="WP_380599120.1">
    <property type="nucleotide sequence ID" value="NZ_JBHSDU010000003.1"/>
</dbReference>
<dbReference type="InterPro" id="IPR036520">
    <property type="entry name" value="UPF0759_sf"/>
</dbReference>
<organism evidence="1 2">
    <name type="scientific">Steroidobacter flavus</name>
    <dbReference type="NCBI Taxonomy" id="1842136"/>
    <lineage>
        <taxon>Bacteria</taxon>
        <taxon>Pseudomonadati</taxon>
        <taxon>Pseudomonadota</taxon>
        <taxon>Gammaproteobacteria</taxon>
        <taxon>Steroidobacterales</taxon>
        <taxon>Steroidobacteraceae</taxon>
        <taxon>Steroidobacter</taxon>
    </lineage>
</organism>
<protein>
    <submittedName>
        <fullName evidence="1">DUF72 domain-containing protein</fullName>
    </submittedName>
</protein>
<dbReference type="PANTHER" id="PTHR30348:SF14">
    <property type="entry name" value="BLR8050 PROTEIN"/>
    <property type="match status" value="1"/>
</dbReference>
<dbReference type="PANTHER" id="PTHR30348">
    <property type="entry name" value="UNCHARACTERIZED PROTEIN YECE"/>
    <property type="match status" value="1"/>
</dbReference>
<name>A0ABV8STZ1_9GAMM</name>
<sequence length="257" mass="28511">MASKSRVKTARRLFIGAAGWSIPSRYGSELPGEGSHLERYARRLQAVEINSSFYRHHRAQTYARWAASVPKDFRFAVKAPQVFTHEGELRAHSSVLGQFAEEIAGLGKKLGVVLVQLPPKLEFDAAATRRFFRAVRKRIDVQFVCEPRHATWGSEKADRLLAELSVTRVAADPPLWPGANEPGGDRRVAYFRWHGQPQKYFSDYGAECLALLEKQITAAAATQAWAMFDNTAHGHALRNALSLTDALGPARSKTGGQ</sequence>
<dbReference type="InterPro" id="IPR002763">
    <property type="entry name" value="DUF72"/>
</dbReference>
<dbReference type="SUPFAM" id="SSF117396">
    <property type="entry name" value="TM1631-like"/>
    <property type="match status" value="1"/>
</dbReference>
<gene>
    <name evidence="1" type="ORF">ACFPN2_18470</name>
</gene>
<dbReference type="Gene3D" id="3.20.20.410">
    <property type="entry name" value="Protein of unknown function UPF0759"/>
    <property type="match status" value="1"/>
</dbReference>
<proteinExistence type="predicted"/>
<evidence type="ECO:0000313" key="2">
    <source>
        <dbReference type="Proteomes" id="UP001595904"/>
    </source>
</evidence>
<dbReference type="Pfam" id="PF01904">
    <property type="entry name" value="DUF72"/>
    <property type="match status" value="1"/>
</dbReference>
<reference evidence="2" key="1">
    <citation type="journal article" date="2019" name="Int. J. Syst. Evol. Microbiol.">
        <title>The Global Catalogue of Microorganisms (GCM) 10K type strain sequencing project: providing services to taxonomists for standard genome sequencing and annotation.</title>
        <authorList>
            <consortium name="The Broad Institute Genomics Platform"/>
            <consortium name="The Broad Institute Genome Sequencing Center for Infectious Disease"/>
            <person name="Wu L."/>
            <person name="Ma J."/>
        </authorList>
    </citation>
    <scope>NUCLEOTIDE SEQUENCE [LARGE SCALE GENOMIC DNA]</scope>
    <source>
        <strain evidence="2">CGMCC 1.10759</strain>
    </source>
</reference>
<dbReference type="EMBL" id="JBHSDU010000003">
    <property type="protein sequence ID" value="MFC4311089.1"/>
    <property type="molecule type" value="Genomic_DNA"/>
</dbReference>
<dbReference type="Proteomes" id="UP001595904">
    <property type="component" value="Unassembled WGS sequence"/>
</dbReference>
<accession>A0ABV8STZ1</accession>